<sequence length="358" mass="39264">MPTALLVGRDFAGCSGVDRLGNELEKRGHNVNRALGFGKPLTATLDDIRRMVGTASFVVTGRSSSAALAEPEVVALEAALETKVPAFMFSDGWISLLPWFRDYYDKLARLFVLHDYCWSQVKRVFPETCSTVSGCPEWEEFFPSANYDEEKTRVQRLLRELGVPAGVQVILCPGVKDRNLNLELWGDVARAASTASEKFCLLASMHPGDLNDPDEYKRELSARVRVPLFFIRKGDGVNTAQLVPPSDFVIGSLSTLGDRACCQGKRVIDYVSPTALEGLAGLNSLLPEGERRIWPPCQIAGASRLALSSTELETAIHELSTPEGFAPYREAQKRFYGERGPRPGRAVDIMAGAIVAII</sequence>
<gene>
    <name evidence="1" type="ORF">A3K06_01065</name>
</gene>
<evidence type="ECO:0000313" key="2">
    <source>
        <dbReference type="Proteomes" id="UP000176547"/>
    </source>
</evidence>
<dbReference type="AlphaFoldDB" id="A0A1F5NER4"/>
<dbReference type="EMBL" id="MFEG01000021">
    <property type="protein sequence ID" value="OGE75950.1"/>
    <property type="molecule type" value="Genomic_DNA"/>
</dbReference>
<organism evidence="1 2">
    <name type="scientific">Candidatus Doudnabacteria bacterium RIFCSPHIGHO2_01_52_17</name>
    <dbReference type="NCBI Taxonomy" id="1817820"/>
    <lineage>
        <taxon>Bacteria</taxon>
        <taxon>Candidatus Doudnaibacteriota</taxon>
    </lineage>
</organism>
<comment type="caution">
    <text evidence="1">The sequence shown here is derived from an EMBL/GenBank/DDBJ whole genome shotgun (WGS) entry which is preliminary data.</text>
</comment>
<name>A0A1F5NER4_9BACT</name>
<proteinExistence type="predicted"/>
<accession>A0A1F5NER4</accession>
<protein>
    <submittedName>
        <fullName evidence="1">Uncharacterized protein</fullName>
    </submittedName>
</protein>
<evidence type="ECO:0000313" key="1">
    <source>
        <dbReference type="EMBL" id="OGE75950.1"/>
    </source>
</evidence>
<reference evidence="1 2" key="1">
    <citation type="journal article" date="2016" name="Nat. Commun.">
        <title>Thousands of microbial genomes shed light on interconnected biogeochemical processes in an aquifer system.</title>
        <authorList>
            <person name="Anantharaman K."/>
            <person name="Brown C.T."/>
            <person name="Hug L.A."/>
            <person name="Sharon I."/>
            <person name="Castelle C.J."/>
            <person name="Probst A.J."/>
            <person name="Thomas B.C."/>
            <person name="Singh A."/>
            <person name="Wilkins M.J."/>
            <person name="Karaoz U."/>
            <person name="Brodie E.L."/>
            <person name="Williams K.H."/>
            <person name="Hubbard S.S."/>
            <person name="Banfield J.F."/>
        </authorList>
    </citation>
    <scope>NUCLEOTIDE SEQUENCE [LARGE SCALE GENOMIC DNA]</scope>
</reference>
<dbReference type="Proteomes" id="UP000176547">
    <property type="component" value="Unassembled WGS sequence"/>
</dbReference>